<dbReference type="SUPFAM" id="SSF48576">
    <property type="entry name" value="Terpenoid synthases"/>
    <property type="match status" value="1"/>
</dbReference>
<evidence type="ECO:0000313" key="2">
    <source>
        <dbReference type="EMBL" id="MCA9729348.1"/>
    </source>
</evidence>
<dbReference type="SFLD" id="SFLDS00005">
    <property type="entry name" value="Isoprenoid_Synthase_Type_I"/>
    <property type="match status" value="1"/>
</dbReference>
<reference evidence="2" key="1">
    <citation type="submission" date="2020-04" db="EMBL/GenBank/DDBJ databases">
        <authorList>
            <person name="Zhang T."/>
        </authorList>
    </citation>
    <scope>NUCLEOTIDE SEQUENCE</scope>
    <source>
        <strain evidence="2">HKST-UBA01</strain>
    </source>
</reference>
<feature type="non-terminal residue" evidence="2">
    <location>
        <position position="1"/>
    </location>
</feature>
<dbReference type="Gene3D" id="1.10.600.10">
    <property type="entry name" value="Farnesyl Diphosphate Synthase"/>
    <property type="match status" value="1"/>
</dbReference>
<dbReference type="Pfam" id="PF00494">
    <property type="entry name" value="SQS_PSY"/>
    <property type="match status" value="1"/>
</dbReference>
<gene>
    <name evidence="2" type="ORF">KC729_16790</name>
</gene>
<dbReference type="GO" id="GO:0051996">
    <property type="term" value="F:squalene synthase [NAD(P)H] activity"/>
    <property type="evidence" value="ECO:0007669"/>
    <property type="project" value="InterPro"/>
</dbReference>
<dbReference type="InterPro" id="IPR008949">
    <property type="entry name" value="Isoprenoid_synthase_dom_sf"/>
</dbReference>
<dbReference type="Proteomes" id="UP000697710">
    <property type="component" value="Unassembled WGS sequence"/>
</dbReference>
<dbReference type="InterPro" id="IPR019845">
    <property type="entry name" value="Squalene/phytoene_synthase_CS"/>
</dbReference>
<dbReference type="SFLD" id="SFLDG01018">
    <property type="entry name" value="Squalene/Phytoene_Synthase_Lik"/>
    <property type="match status" value="1"/>
</dbReference>
<organism evidence="2 3">
    <name type="scientific">Eiseniibacteriota bacterium</name>
    <dbReference type="NCBI Taxonomy" id="2212470"/>
    <lineage>
        <taxon>Bacteria</taxon>
        <taxon>Candidatus Eiseniibacteriota</taxon>
    </lineage>
</organism>
<dbReference type="PANTHER" id="PTHR11626:SF2">
    <property type="entry name" value="SQUALENE SYNTHASE"/>
    <property type="match status" value="1"/>
</dbReference>
<dbReference type="PANTHER" id="PTHR11626">
    <property type="entry name" value="FARNESYL-DIPHOSPHATE FARNESYLTRANSFERASE"/>
    <property type="match status" value="1"/>
</dbReference>
<dbReference type="AlphaFoldDB" id="A0A956M1Y6"/>
<evidence type="ECO:0000313" key="3">
    <source>
        <dbReference type="Proteomes" id="UP000697710"/>
    </source>
</evidence>
<protein>
    <submittedName>
        <fullName evidence="2">Squalene/phytoene synthase family protein</fullName>
    </submittedName>
</protein>
<evidence type="ECO:0000256" key="1">
    <source>
        <dbReference type="ARBA" id="ARBA00022679"/>
    </source>
</evidence>
<reference evidence="2" key="2">
    <citation type="journal article" date="2021" name="Microbiome">
        <title>Successional dynamics and alternative stable states in a saline activated sludge microbial community over 9 years.</title>
        <authorList>
            <person name="Wang Y."/>
            <person name="Ye J."/>
            <person name="Ju F."/>
            <person name="Liu L."/>
            <person name="Boyd J.A."/>
            <person name="Deng Y."/>
            <person name="Parks D.H."/>
            <person name="Jiang X."/>
            <person name="Yin X."/>
            <person name="Woodcroft B.J."/>
            <person name="Tyson G.W."/>
            <person name="Hugenholtz P."/>
            <person name="Polz M.F."/>
            <person name="Zhang T."/>
        </authorList>
    </citation>
    <scope>NUCLEOTIDE SEQUENCE</scope>
    <source>
        <strain evidence="2">HKST-UBA01</strain>
    </source>
</reference>
<sequence length="371" mass="41023">PSPSDLARCNELLPTVSRTFALTIRVLPPSLRDSVTIAYLLCRVADVLEDSPGLDARTRRAGLLALAEALGGVSQDSDAHGAGLRFEESDPSMMDRLIASLRETPHEGLDAASRGLLESPAEVFRAFLDLPPLVRGVIARWVQAMSRGMAEFVAKEASGPESTGLRLVLQTREEMRAYAYCVAGTVGHLLTELFTHHLRLGEESRTARLRELAVPFGLGLQLTNILQDLAEDRERGCSYLPEDLARSHGTTLARLHQASDRTAALRVVADVIEEAARHLDDALEFTLLLPRTAPRIRLFCLWPIFFARRTLVRLWAEPAVLDGPQKVRISRAEVRSLMRNTVLGCGSNARLARLYRQECDRLAERAAIRPV</sequence>
<dbReference type="PROSITE" id="PS01044">
    <property type="entry name" value="SQUALEN_PHYTOEN_SYN_1"/>
    <property type="match status" value="1"/>
</dbReference>
<keyword evidence="1" id="KW-0808">Transferase</keyword>
<accession>A0A956M1Y6</accession>
<dbReference type="GO" id="GO:0045338">
    <property type="term" value="P:farnesyl diphosphate metabolic process"/>
    <property type="evidence" value="ECO:0007669"/>
    <property type="project" value="InterPro"/>
</dbReference>
<proteinExistence type="predicted"/>
<dbReference type="InterPro" id="IPR002060">
    <property type="entry name" value="Squ/phyt_synthse"/>
</dbReference>
<dbReference type="InterPro" id="IPR044844">
    <property type="entry name" value="Trans_IPPS_euk-type"/>
</dbReference>
<dbReference type="EMBL" id="JAGQHR010000659">
    <property type="protein sequence ID" value="MCA9729348.1"/>
    <property type="molecule type" value="Genomic_DNA"/>
</dbReference>
<name>A0A956M1Y6_UNCEI</name>
<comment type="caution">
    <text evidence="2">The sequence shown here is derived from an EMBL/GenBank/DDBJ whole genome shotgun (WGS) entry which is preliminary data.</text>
</comment>